<dbReference type="Gene3D" id="2.40.30.170">
    <property type="match status" value="1"/>
</dbReference>
<evidence type="ECO:0000259" key="6">
    <source>
        <dbReference type="Pfam" id="PF25954"/>
    </source>
</evidence>
<dbReference type="InterPro" id="IPR058792">
    <property type="entry name" value="Beta-barrel_RND_2"/>
</dbReference>
<evidence type="ECO:0000256" key="3">
    <source>
        <dbReference type="SAM" id="MobiDB-lite"/>
    </source>
</evidence>
<dbReference type="Pfam" id="PF25975">
    <property type="entry name" value="CzcB_C"/>
    <property type="match status" value="1"/>
</dbReference>
<comment type="similarity">
    <text evidence="1">Belongs to the membrane fusion protein (MFP) (TC 8.A.1) family.</text>
</comment>
<evidence type="ECO:0000313" key="10">
    <source>
        <dbReference type="Proteomes" id="UP000002482"/>
    </source>
</evidence>
<dbReference type="Proteomes" id="UP000002482">
    <property type="component" value="Chromosome"/>
</dbReference>
<evidence type="ECO:0000259" key="8">
    <source>
        <dbReference type="Pfam" id="PF25975"/>
    </source>
</evidence>
<dbReference type="GO" id="GO:0046914">
    <property type="term" value="F:transition metal ion binding"/>
    <property type="evidence" value="ECO:0007669"/>
    <property type="project" value="TreeGrafter"/>
</dbReference>
<feature type="domain" description="CzcB-like barrel-sandwich hybrid" evidence="7">
    <location>
        <begin position="125"/>
        <end position="268"/>
    </location>
</feature>
<dbReference type="FunFam" id="2.40.30.170:FF:000010">
    <property type="entry name" value="Efflux RND transporter periplasmic adaptor subunit"/>
    <property type="match status" value="1"/>
</dbReference>
<organism evidence="9 10">
    <name type="scientific">Paracidovorax avenae (strain ATCC 19860 / DSM 7227 / CCUG 15838 / JCM 20985 / LMG 2117 / NCPPB 1011)</name>
    <name type="common">Acidovorax avenae</name>
    <dbReference type="NCBI Taxonomy" id="643561"/>
    <lineage>
        <taxon>Bacteria</taxon>
        <taxon>Pseudomonadati</taxon>
        <taxon>Pseudomonadota</taxon>
        <taxon>Betaproteobacteria</taxon>
        <taxon>Burkholderiales</taxon>
        <taxon>Comamonadaceae</taxon>
        <taxon>Paracidovorax</taxon>
    </lineage>
</organism>
<dbReference type="EMBL" id="CP002521">
    <property type="protein sequence ID" value="ADX46622.1"/>
    <property type="molecule type" value="Genomic_DNA"/>
</dbReference>
<dbReference type="Pfam" id="PF25893">
    <property type="entry name" value="HH_CzcB"/>
    <property type="match status" value="1"/>
</dbReference>
<dbReference type="Gene3D" id="2.40.50.100">
    <property type="match status" value="1"/>
</dbReference>
<dbReference type="HOGENOM" id="CLU_018816_13_0_4"/>
<reference evidence="9" key="1">
    <citation type="submission" date="2011-02" db="EMBL/GenBank/DDBJ databases">
        <title>Complete sequence of Acidovorax avenae subsp. avenae ATCC 19860.</title>
        <authorList>
            <consortium name="US DOE Joint Genome Institute"/>
            <person name="Lucas S."/>
            <person name="Copeland A."/>
            <person name="Lapidus A."/>
            <person name="Cheng J.-F."/>
            <person name="Goodwin L."/>
            <person name="Pitluck S."/>
            <person name="Chertkov O."/>
            <person name="Held B."/>
            <person name="Detter J.C."/>
            <person name="Han C."/>
            <person name="Tapia R."/>
            <person name="Land M."/>
            <person name="Hauser L."/>
            <person name="Kyrpides N."/>
            <person name="Ivanova N."/>
            <person name="Ovchinnikova G."/>
            <person name="Pagani I."/>
            <person name="Gordon S."/>
            <person name="Woyke T."/>
        </authorList>
    </citation>
    <scope>NUCLEOTIDE SEQUENCE</scope>
    <source>
        <strain evidence="9">ATCC 19860</strain>
    </source>
</reference>
<protein>
    <submittedName>
        <fullName evidence="9">Efflux transporter, RND family, MFP subunit</fullName>
    </submittedName>
</protein>
<keyword evidence="4" id="KW-0472">Membrane</keyword>
<dbReference type="GO" id="GO:0015679">
    <property type="term" value="P:plasma membrane copper ion transport"/>
    <property type="evidence" value="ECO:0007669"/>
    <property type="project" value="TreeGrafter"/>
</dbReference>
<dbReference type="NCBIfam" id="TIGR01730">
    <property type="entry name" value="RND_mfp"/>
    <property type="match status" value="1"/>
</dbReference>
<dbReference type="SUPFAM" id="SSF111369">
    <property type="entry name" value="HlyD-like secretion proteins"/>
    <property type="match status" value="1"/>
</dbReference>
<evidence type="ECO:0000256" key="4">
    <source>
        <dbReference type="SAM" id="Phobius"/>
    </source>
</evidence>
<dbReference type="GeneID" id="34235457"/>
<dbReference type="KEGG" id="aaa:Acav_2713"/>
<dbReference type="RefSeq" id="WP_013595119.1">
    <property type="nucleotide sequence ID" value="NC_015138.1"/>
</dbReference>
<dbReference type="Gene3D" id="2.40.420.20">
    <property type="match status" value="1"/>
</dbReference>
<dbReference type="InterPro" id="IPR006143">
    <property type="entry name" value="RND_pump_MFP"/>
</dbReference>
<dbReference type="InterPro" id="IPR058647">
    <property type="entry name" value="BSH_CzcB-like"/>
</dbReference>
<feature type="region of interest" description="Disordered" evidence="3">
    <location>
        <begin position="41"/>
        <end position="83"/>
    </location>
</feature>
<feature type="domain" description="CzcB-like alpha-helical hairpin" evidence="5">
    <location>
        <begin position="164"/>
        <end position="223"/>
    </location>
</feature>
<keyword evidence="10" id="KW-1185">Reference proteome</keyword>
<dbReference type="Pfam" id="PF25973">
    <property type="entry name" value="BSH_CzcB"/>
    <property type="match status" value="1"/>
</dbReference>
<keyword evidence="2" id="KW-0813">Transport</keyword>
<sequence>MQSRVETSAGKTQSRHVILAVAIVVLAAIAGVFILRPAKQPGGAGGHAAVARPADEHGEGHAGEPEQHGHEDGREEGHEESHEKGLIAFSDEQFASSGVVVETSAPGDIETRTRLPGEIRFNEDRTAHVVPRVAGVVESVNADLGQRVRKGQVLAVISSVALSEQRSELLAAQKRLVLARTTADRERRLFQDRISAQQDVLQAEQVLHEAEISVANAGQKLRALGATAVSGDLARFELRAPFDGMVVEKHIALGESVKEDANVFTVSDLSTVWAQISVTAANLPLVKVGEPVAIQATGFQHEATGKVSYVGALIGEQTRAATARVTLPNPEMAWRPGLFVTVELVTGKTAAPVTVAADAIQMVENRPTVYARVDGGFEARPVKTGRSDGQRVEILDGLADGTAYAGKGSFVVKAQQGKGSSGHEH</sequence>
<dbReference type="Pfam" id="PF25954">
    <property type="entry name" value="Beta-barrel_RND_2"/>
    <property type="match status" value="1"/>
</dbReference>
<name>F0Q2H4_PARA1</name>
<dbReference type="AlphaFoldDB" id="F0Q2H4"/>
<keyword evidence="4" id="KW-1133">Transmembrane helix</keyword>
<dbReference type="GO" id="GO:0060003">
    <property type="term" value="P:copper ion export"/>
    <property type="evidence" value="ECO:0007669"/>
    <property type="project" value="TreeGrafter"/>
</dbReference>
<dbReference type="InterPro" id="IPR051909">
    <property type="entry name" value="MFP_Cation_Efflux"/>
</dbReference>
<dbReference type="PANTHER" id="PTHR30097:SF4">
    <property type="entry name" value="SLR6042 PROTEIN"/>
    <property type="match status" value="1"/>
</dbReference>
<evidence type="ECO:0000313" key="9">
    <source>
        <dbReference type="EMBL" id="ADX46622.1"/>
    </source>
</evidence>
<dbReference type="InterPro" id="IPR058648">
    <property type="entry name" value="HH_CzcB-like"/>
</dbReference>
<dbReference type="InterPro" id="IPR058649">
    <property type="entry name" value="CzcB_C"/>
</dbReference>
<dbReference type="OrthoDB" id="9768185at2"/>
<accession>F0Q2H4</accession>
<dbReference type="GO" id="GO:0016020">
    <property type="term" value="C:membrane"/>
    <property type="evidence" value="ECO:0007669"/>
    <property type="project" value="InterPro"/>
</dbReference>
<evidence type="ECO:0000259" key="5">
    <source>
        <dbReference type="Pfam" id="PF25893"/>
    </source>
</evidence>
<feature type="compositionally biased region" description="Basic and acidic residues" evidence="3">
    <location>
        <begin position="53"/>
        <end position="83"/>
    </location>
</feature>
<dbReference type="GO" id="GO:0022857">
    <property type="term" value="F:transmembrane transporter activity"/>
    <property type="evidence" value="ECO:0007669"/>
    <property type="project" value="InterPro"/>
</dbReference>
<dbReference type="PANTHER" id="PTHR30097">
    <property type="entry name" value="CATION EFFLUX SYSTEM PROTEIN CUSB"/>
    <property type="match status" value="1"/>
</dbReference>
<evidence type="ECO:0000256" key="1">
    <source>
        <dbReference type="ARBA" id="ARBA00009477"/>
    </source>
</evidence>
<feature type="domain" description="CzcB-like C-terminal circularly permuted SH3-like" evidence="8">
    <location>
        <begin position="353"/>
        <end position="413"/>
    </location>
</feature>
<keyword evidence="4" id="KW-0812">Transmembrane</keyword>
<evidence type="ECO:0000259" key="7">
    <source>
        <dbReference type="Pfam" id="PF25973"/>
    </source>
</evidence>
<dbReference type="Gene3D" id="1.10.287.470">
    <property type="entry name" value="Helix hairpin bin"/>
    <property type="match status" value="1"/>
</dbReference>
<feature type="domain" description="CusB-like beta-barrel" evidence="6">
    <location>
        <begin position="271"/>
        <end position="346"/>
    </location>
</feature>
<evidence type="ECO:0000256" key="2">
    <source>
        <dbReference type="ARBA" id="ARBA00022448"/>
    </source>
</evidence>
<feature type="transmembrane region" description="Helical" evidence="4">
    <location>
        <begin position="16"/>
        <end position="35"/>
    </location>
</feature>
<gene>
    <name evidence="9" type="ordered locus">Acav_2713</name>
</gene>
<dbReference type="GO" id="GO:0030288">
    <property type="term" value="C:outer membrane-bounded periplasmic space"/>
    <property type="evidence" value="ECO:0007669"/>
    <property type="project" value="TreeGrafter"/>
</dbReference>
<proteinExistence type="inferred from homology"/>